<dbReference type="InterPro" id="IPR041177">
    <property type="entry name" value="GEN1_C"/>
</dbReference>
<evidence type="ECO:0000259" key="2">
    <source>
        <dbReference type="SMART" id="SM00484"/>
    </source>
</evidence>
<evidence type="ECO:0000313" key="5">
    <source>
        <dbReference type="Proteomes" id="UP000006039"/>
    </source>
</evidence>
<feature type="domain" description="XPG-I" evidence="2">
    <location>
        <begin position="80"/>
        <end position="160"/>
    </location>
</feature>
<dbReference type="eggNOG" id="KOG2519">
    <property type="taxonomic scope" value="Eukaryota"/>
</dbReference>
<dbReference type="PRINTS" id="PR00853">
    <property type="entry name" value="XPGRADSUPER"/>
</dbReference>
<reference evidence="4" key="5">
    <citation type="submission" date="2018-04" db="UniProtKB">
        <authorList>
            <consortium name="EnsemblFungi"/>
        </authorList>
    </citation>
    <scope>IDENTIFICATION</scope>
    <source>
        <strain evidence="4">R3-111a-1</strain>
    </source>
</reference>
<dbReference type="Pfam" id="PF00867">
    <property type="entry name" value="XPG_I"/>
    <property type="match status" value="1"/>
</dbReference>
<dbReference type="CDD" id="cd09870">
    <property type="entry name" value="PIN_YEN1"/>
    <property type="match status" value="1"/>
</dbReference>
<dbReference type="InterPro" id="IPR029060">
    <property type="entry name" value="PIN-like_dom_sf"/>
</dbReference>
<dbReference type="SUPFAM" id="SSF47807">
    <property type="entry name" value="5' to 3' exonuclease, C-terminal subdomain"/>
    <property type="match status" value="1"/>
</dbReference>
<dbReference type="EnsemblFungi" id="EJT69071">
    <property type="protein sequence ID" value="EJT69071"/>
    <property type="gene ID" value="GGTG_13339"/>
</dbReference>
<dbReference type="Proteomes" id="UP000006039">
    <property type="component" value="Unassembled WGS sequence"/>
</dbReference>
<accession>J3PIL0</accession>
<reference evidence="3" key="2">
    <citation type="submission" date="2010-07" db="EMBL/GenBank/DDBJ databases">
        <authorList>
            <consortium name="The Broad Institute Genome Sequencing Platform"/>
            <consortium name="Broad Institute Genome Sequencing Center for Infectious Disease"/>
            <person name="Ma L.-J."/>
            <person name="Dead R."/>
            <person name="Young S."/>
            <person name="Zeng Q."/>
            <person name="Koehrsen M."/>
            <person name="Alvarado L."/>
            <person name="Berlin A."/>
            <person name="Chapman S.B."/>
            <person name="Chen Z."/>
            <person name="Freedman E."/>
            <person name="Gellesch M."/>
            <person name="Goldberg J."/>
            <person name="Griggs A."/>
            <person name="Gujja S."/>
            <person name="Heilman E.R."/>
            <person name="Heiman D."/>
            <person name="Hepburn T."/>
            <person name="Howarth C."/>
            <person name="Jen D."/>
            <person name="Larson L."/>
            <person name="Mehta T."/>
            <person name="Neiman D."/>
            <person name="Pearson M."/>
            <person name="Roberts A."/>
            <person name="Saif S."/>
            <person name="Shea T."/>
            <person name="Shenoy N."/>
            <person name="Sisk P."/>
            <person name="Stolte C."/>
            <person name="Sykes S."/>
            <person name="Walk T."/>
            <person name="White J."/>
            <person name="Yandava C."/>
            <person name="Haas B."/>
            <person name="Nusbaum C."/>
            <person name="Birren B."/>
        </authorList>
    </citation>
    <scope>NUCLEOTIDE SEQUENCE</scope>
    <source>
        <strain evidence="3">R3-111a-1</strain>
    </source>
</reference>
<dbReference type="Pfam" id="PF18380">
    <property type="entry name" value="GEN1_C"/>
    <property type="match status" value="1"/>
</dbReference>
<name>J3PIL0_GAET3</name>
<dbReference type="SUPFAM" id="SSF88723">
    <property type="entry name" value="PIN domain-like"/>
    <property type="match status" value="1"/>
</dbReference>
<dbReference type="CDD" id="cd09906">
    <property type="entry name" value="H3TH_YEN1"/>
    <property type="match status" value="1"/>
</dbReference>
<dbReference type="EMBL" id="GL385406">
    <property type="protein sequence ID" value="EJT69071.1"/>
    <property type="molecule type" value="Genomic_DNA"/>
</dbReference>
<dbReference type="GO" id="GO:0008821">
    <property type="term" value="F:crossover junction DNA endonuclease activity"/>
    <property type="evidence" value="ECO:0007669"/>
    <property type="project" value="InterPro"/>
</dbReference>
<dbReference type="Gene3D" id="1.10.150.20">
    <property type="entry name" value="5' to 3' exonuclease, C-terminal subdomain"/>
    <property type="match status" value="1"/>
</dbReference>
<dbReference type="PANTHER" id="PTHR11081:SF75">
    <property type="entry name" value="ENDONUCLEASE, PUTATIVE (AFU_ORTHOLOGUE AFUA_3G13260)-RELATED"/>
    <property type="match status" value="1"/>
</dbReference>
<evidence type="ECO:0000313" key="4">
    <source>
        <dbReference type="EnsemblFungi" id="EJT69071"/>
    </source>
</evidence>
<dbReference type="AlphaFoldDB" id="J3PIL0"/>
<evidence type="ECO:0000256" key="1">
    <source>
        <dbReference type="SAM" id="MobiDB-lite"/>
    </source>
</evidence>
<reference evidence="5" key="1">
    <citation type="submission" date="2010-07" db="EMBL/GenBank/DDBJ databases">
        <title>The genome sequence of Gaeumannomyces graminis var. tritici strain R3-111a-1.</title>
        <authorList>
            <consortium name="The Broad Institute Genome Sequencing Platform"/>
            <person name="Ma L.-J."/>
            <person name="Dead R."/>
            <person name="Young S."/>
            <person name="Zeng Q."/>
            <person name="Koehrsen M."/>
            <person name="Alvarado L."/>
            <person name="Berlin A."/>
            <person name="Chapman S.B."/>
            <person name="Chen Z."/>
            <person name="Freedman E."/>
            <person name="Gellesch M."/>
            <person name="Goldberg J."/>
            <person name="Griggs A."/>
            <person name="Gujja S."/>
            <person name="Heilman E.R."/>
            <person name="Heiman D."/>
            <person name="Hepburn T."/>
            <person name="Howarth C."/>
            <person name="Jen D."/>
            <person name="Larson L."/>
            <person name="Mehta T."/>
            <person name="Neiman D."/>
            <person name="Pearson M."/>
            <person name="Roberts A."/>
            <person name="Saif S."/>
            <person name="Shea T."/>
            <person name="Shenoy N."/>
            <person name="Sisk P."/>
            <person name="Stolte C."/>
            <person name="Sykes S."/>
            <person name="Walk T."/>
            <person name="White J."/>
            <person name="Yandava C."/>
            <person name="Haas B."/>
            <person name="Nusbaum C."/>
            <person name="Birren B."/>
        </authorList>
    </citation>
    <scope>NUCLEOTIDE SEQUENCE [LARGE SCALE GENOMIC DNA]</scope>
    <source>
        <strain evidence="5">R3-111a-1</strain>
    </source>
</reference>
<gene>
    <name evidence="4" type="primary">20353797</name>
    <name evidence="3" type="ORF">GGTG_13339</name>
</gene>
<dbReference type="RefSeq" id="XP_009229509.1">
    <property type="nucleotide sequence ID" value="XM_009231245.1"/>
</dbReference>
<protein>
    <recommendedName>
        <fullName evidence="2">XPG-I domain-containing protein</fullName>
    </recommendedName>
</protein>
<dbReference type="VEuPathDB" id="FungiDB:GGTG_13339"/>
<dbReference type="GeneID" id="20353797"/>
<dbReference type="FunFam" id="3.40.50.1010:FF:000037">
    <property type="entry name" value="Rad2-like endonuclease, putative (AFU_orthologue AFUA_3G13260)"/>
    <property type="match status" value="1"/>
</dbReference>
<dbReference type="InterPro" id="IPR036279">
    <property type="entry name" value="5-3_exonuclease_C_sf"/>
</dbReference>
<dbReference type="SMART" id="SM00484">
    <property type="entry name" value="XPGI"/>
    <property type="match status" value="1"/>
</dbReference>
<dbReference type="Gene3D" id="3.40.50.1010">
    <property type="entry name" value="5'-nuclease"/>
    <property type="match status" value="2"/>
</dbReference>
<dbReference type="HOGENOM" id="CLU_007575_2_1_1"/>
<proteinExistence type="predicted"/>
<dbReference type="PANTHER" id="PTHR11081">
    <property type="entry name" value="FLAP ENDONUCLEASE FAMILY MEMBER"/>
    <property type="match status" value="1"/>
</dbReference>
<dbReference type="OrthoDB" id="2959108at2759"/>
<reference evidence="3" key="3">
    <citation type="submission" date="2010-09" db="EMBL/GenBank/DDBJ databases">
        <title>Annotation of Gaeumannomyces graminis var. tritici R3-111a-1.</title>
        <authorList>
            <consortium name="The Broad Institute Genome Sequencing Platform"/>
            <person name="Ma L.-J."/>
            <person name="Dead R."/>
            <person name="Young S.K."/>
            <person name="Zeng Q."/>
            <person name="Gargeya S."/>
            <person name="Fitzgerald M."/>
            <person name="Haas B."/>
            <person name="Abouelleil A."/>
            <person name="Alvarado L."/>
            <person name="Arachchi H.M."/>
            <person name="Berlin A."/>
            <person name="Brown A."/>
            <person name="Chapman S.B."/>
            <person name="Chen Z."/>
            <person name="Dunbar C."/>
            <person name="Freedman E."/>
            <person name="Gearin G."/>
            <person name="Gellesch M."/>
            <person name="Goldberg J."/>
            <person name="Griggs A."/>
            <person name="Gujja S."/>
            <person name="Heiman D."/>
            <person name="Howarth C."/>
            <person name="Larson L."/>
            <person name="Lui A."/>
            <person name="MacDonald P.J.P."/>
            <person name="Mehta T."/>
            <person name="Montmayeur A."/>
            <person name="Murphy C."/>
            <person name="Neiman D."/>
            <person name="Pearson M."/>
            <person name="Priest M."/>
            <person name="Roberts A."/>
            <person name="Saif S."/>
            <person name="Shea T."/>
            <person name="Shenoy N."/>
            <person name="Sisk P."/>
            <person name="Stolte C."/>
            <person name="Sykes S."/>
            <person name="Yandava C."/>
            <person name="Wortman J."/>
            <person name="Nusbaum C."/>
            <person name="Birren B."/>
        </authorList>
    </citation>
    <scope>NUCLEOTIDE SEQUENCE</scope>
    <source>
        <strain evidence="3">R3-111a-1</strain>
    </source>
</reference>
<dbReference type="InterPro" id="IPR006084">
    <property type="entry name" value="XPG/Rad2"/>
</dbReference>
<organism evidence="3">
    <name type="scientific">Gaeumannomyces tritici (strain R3-111a-1)</name>
    <name type="common">Wheat and barley take-all root rot fungus</name>
    <name type="synonym">Gaeumannomyces graminis var. tritici</name>
    <dbReference type="NCBI Taxonomy" id="644352"/>
    <lineage>
        <taxon>Eukaryota</taxon>
        <taxon>Fungi</taxon>
        <taxon>Dikarya</taxon>
        <taxon>Ascomycota</taxon>
        <taxon>Pezizomycotina</taxon>
        <taxon>Sordariomycetes</taxon>
        <taxon>Sordariomycetidae</taxon>
        <taxon>Magnaporthales</taxon>
        <taxon>Magnaporthaceae</taxon>
        <taxon>Gaeumannomyces</taxon>
    </lineage>
</organism>
<sequence>MGIPGYLSTSIWQFQAQAAKGGSNPATRTLFYRLVRLQSHSIQPTFVFDGPNKPTMKRGRRTSGSRGGAVSTAIAKRLIHLFGFYTHDAPGEAEAECALLQRCGIVNAVLSEDVDTIMFGCTCTLRNWSAEKEEGSSSGPPTHVTVYNSAAIARPDAAGIDGEGMVLVALMSGGDYDPDGIPGCGPRVACQAARAGFGKSLCRIKRSDPPSVLAAWREELRRELADNTKGFFSKRNKNIAAAIPDNFPNMEVLGYYRYPNVSQDAVLESVRCSFLGTTAGGNMDLQGLRDFAAHTFDWSGKEGATKFIQVLAPSLLVRKMLLPLKPNGCLVKAISKRRISHASSGRIHELRVSFLPLSVVGIDLNAEPEKVPGIRGCSGLAFNGDEKFEAEAPSSTQGGGPKKGFDPCKPNLVWIPEFVVRLGAPEALRNWEVEQRAKKEAAPAPKTTKAKRAKAAQEPNHTIGSEALLRLIK</sequence>
<dbReference type="GO" id="GO:0006281">
    <property type="term" value="P:DNA repair"/>
    <property type="evidence" value="ECO:0007669"/>
    <property type="project" value="UniProtKB-ARBA"/>
</dbReference>
<dbReference type="GO" id="GO:0017108">
    <property type="term" value="F:5'-flap endonuclease activity"/>
    <property type="evidence" value="ECO:0007669"/>
    <property type="project" value="TreeGrafter"/>
</dbReference>
<reference evidence="4" key="4">
    <citation type="journal article" date="2015" name="G3 (Bethesda)">
        <title>Genome sequences of three phytopathogenic species of the Magnaporthaceae family of fungi.</title>
        <authorList>
            <person name="Okagaki L.H."/>
            <person name="Nunes C.C."/>
            <person name="Sailsbery J."/>
            <person name="Clay B."/>
            <person name="Brown D."/>
            <person name="John T."/>
            <person name="Oh Y."/>
            <person name="Young N."/>
            <person name="Fitzgerald M."/>
            <person name="Haas B.J."/>
            <person name="Zeng Q."/>
            <person name="Young S."/>
            <person name="Adiconis X."/>
            <person name="Fan L."/>
            <person name="Levin J.Z."/>
            <person name="Mitchell T.K."/>
            <person name="Okubara P.A."/>
            <person name="Farman M.L."/>
            <person name="Kohn L.M."/>
            <person name="Birren B."/>
            <person name="Ma L.-J."/>
            <person name="Dean R.A."/>
        </authorList>
    </citation>
    <scope>NUCLEOTIDE SEQUENCE</scope>
    <source>
        <strain evidence="4">R3-111a-1</strain>
    </source>
</reference>
<evidence type="ECO:0000313" key="3">
    <source>
        <dbReference type="EMBL" id="EJT69071.1"/>
    </source>
</evidence>
<keyword evidence="5" id="KW-1185">Reference proteome</keyword>
<feature type="region of interest" description="Disordered" evidence="1">
    <location>
        <begin position="436"/>
        <end position="460"/>
    </location>
</feature>
<dbReference type="InterPro" id="IPR006086">
    <property type="entry name" value="XPG-I_dom"/>
</dbReference>
<dbReference type="InterPro" id="IPR037316">
    <property type="entry name" value="Yen1_H3TH"/>
</dbReference>
<dbReference type="STRING" id="644352.J3PIL0"/>